<dbReference type="Pfam" id="PF06348">
    <property type="entry name" value="DUF1059"/>
    <property type="match status" value="1"/>
</dbReference>
<gene>
    <name evidence="1" type="ORF">BC351_02785</name>
</gene>
<dbReference type="AlphaFoldDB" id="A0A1V4HUH4"/>
<keyword evidence="2" id="KW-1185">Reference proteome</keyword>
<dbReference type="InterPro" id="IPR009409">
    <property type="entry name" value="DUF1059"/>
</dbReference>
<dbReference type="Proteomes" id="UP000190626">
    <property type="component" value="Unassembled WGS sequence"/>
</dbReference>
<protein>
    <recommendedName>
        <fullName evidence="3">DUF1059 domain-containing protein</fullName>
    </recommendedName>
</protein>
<name>A0A1V4HUH4_9BACL</name>
<evidence type="ECO:0000313" key="2">
    <source>
        <dbReference type="Proteomes" id="UP000190626"/>
    </source>
</evidence>
<proteinExistence type="predicted"/>
<comment type="caution">
    <text evidence="1">The sequence shown here is derived from an EMBL/GenBank/DDBJ whole genome shotgun (WGS) entry which is preliminary data.</text>
</comment>
<dbReference type="STRING" id="1469647.BC351_02785"/>
<evidence type="ECO:0008006" key="3">
    <source>
        <dbReference type="Google" id="ProtNLM"/>
    </source>
</evidence>
<reference evidence="2" key="1">
    <citation type="submission" date="2016-07" db="EMBL/GenBank/DDBJ databases">
        <authorList>
            <person name="Florea S."/>
            <person name="Webb J.S."/>
            <person name="Jaromczyk J."/>
            <person name="Schardl C.L."/>
        </authorList>
    </citation>
    <scope>NUCLEOTIDE SEQUENCE [LARGE SCALE GENOMIC DNA]</scope>
    <source>
        <strain evidence="2">CY1</strain>
    </source>
</reference>
<accession>A0A1V4HUH4</accession>
<dbReference type="EMBL" id="MBTG01000001">
    <property type="protein sequence ID" value="OPH62173.1"/>
    <property type="molecule type" value="Genomic_DNA"/>
</dbReference>
<dbReference type="RefSeq" id="WP_079409172.1">
    <property type="nucleotide sequence ID" value="NZ_MBTG01000001.1"/>
</dbReference>
<dbReference type="OrthoDB" id="2629314at2"/>
<sequence>MKTLSCNCGFTTKGENNYQVEAAMWHHAIHDHGDMLKSMTVEMLEQWLLSKDEQLKAGA</sequence>
<organism evidence="1 2">
    <name type="scientific">Paenibacillus ferrarius</name>
    <dbReference type="NCBI Taxonomy" id="1469647"/>
    <lineage>
        <taxon>Bacteria</taxon>
        <taxon>Bacillati</taxon>
        <taxon>Bacillota</taxon>
        <taxon>Bacilli</taxon>
        <taxon>Bacillales</taxon>
        <taxon>Paenibacillaceae</taxon>
        <taxon>Paenibacillus</taxon>
    </lineage>
</organism>
<evidence type="ECO:0000313" key="1">
    <source>
        <dbReference type="EMBL" id="OPH62173.1"/>
    </source>
</evidence>